<protein>
    <submittedName>
        <fullName evidence="2">Uncharacterized protein YdaT</fullName>
    </submittedName>
</protein>
<dbReference type="AlphaFoldDB" id="A0A7W5B1P0"/>
<feature type="compositionally biased region" description="Basic and acidic residues" evidence="1">
    <location>
        <begin position="52"/>
        <end position="68"/>
    </location>
</feature>
<sequence length="135" mass="15254">MPWRKGDYPPSLKNFDTRVRDKAVEIANALLRDGYDEGRAIAIATAQAKEWDENHPELGLEREPPRSRHEAKRATLHVVPAEGDWAVKWAGDDEPIDVSDSKAEAIKQARPIAEEQEARTVIHRRNGTIERSVNP</sequence>
<reference evidence="2 3" key="1">
    <citation type="submission" date="2020-08" db="EMBL/GenBank/DDBJ databases">
        <title>Genomic Encyclopedia of Type Strains, Phase III (KMG-III): the genomes of soil and plant-associated and newly described type strains.</title>
        <authorList>
            <person name="Whitman W."/>
        </authorList>
    </citation>
    <scope>NUCLEOTIDE SEQUENCE [LARGE SCALE GENOMIC DNA]</scope>
    <source>
        <strain evidence="2 3">CECT 5862</strain>
    </source>
</reference>
<keyword evidence="3" id="KW-1185">Reference proteome</keyword>
<organism evidence="2 3">
    <name type="scientific">Paenibacillus phyllosphaerae</name>
    <dbReference type="NCBI Taxonomy" id="274593"/>
    <lineage>
        <taxon>Bacteria</taxon>
        <taxon>Bacillati</taxon>
        <taxon>Bacillota</taxon>
        <taxon>Bacilli</taxon>
        <taxon>Bacillales</taxon>
        <taxon>Paenibacillaceae</taxon>
        <taxon>Paenibacillus</taxon>
    </lineage>
</organism>
<evidence type="ECO:0000313" key="2">
    <source>
        <dbReference type="EMBL" id="MBB3112622.1"/>
    </source>
</evidence>
<dbReference type="InterPro" id="IPR018691">
    <property type="entry name" value="DUF2188"/>
</dbReference>
<dbReference type="Proteomes" id="UP000570361">
    <property type="component" value="Unassembled WGS sequence"/>
</dbReference>
<accession>A0A7W5B1P0</accession>
<comment type="caution">
    <text evidence="2">The sequence shown here is derived from an EMBL/GenBank/DDBJ whole genome shotgun (WGS) entry which is preliminary data.</text>
</comment>
<name>A0A7W5B1P0_9BACL</name>
<dbReference type="RefSeq" id="WP_183602737.1">
    <property type="nucleotide sequence ID" value="NZ_JACHXK010000013.1"/>
</dbReference>
<evidence type="ECO:0000313" key="3">
    <source>
        <dbReference type="Proteomes" id="UP000570361"/>
    </source>
</evidence>
<dbReference type="Pfam" id="PF09954">
    <property type="entry name" value="DUF2188"/>
    <property type="match status" value="1"/>
</dbReference>
<evidence type="ECO:0000256" key="1">
    <source>
        <dbReference type="SAM" id="MobiDB-lite"/>
    </source>
</evidence>
<proteinExistence type="predicted"/>
<dbReference type="EMBL" id="JACHXK010000013">
    <property type="protein sequence ID" value="MBB3112622.1"/>
    <property type="molecule type" value="Genomic_DNA"/>
</dbReference>
<feature type="region of interest" description="Disordered" evidence="1">
    <location>
        <begin position="52"/>
        <end position="71"/>
    </location>
</feature>
<gene>
    <name evidence="2" type="ORF">FHS18_004723</name>
</gene>